<dbReference type="RefSeq" id="WP_322473637.1">
    <property type="nucleotide sequence ID" value="NZ_JBHRZG010000002.1"/>
</dbReference>
<reference evidence="2" key="1">
    <citation type="journal article" date="2019" name="Int. J. Syst. Evol. Microbiol.">
        <title>The Global Catalogue of Microorganisms (GCM) 10K type strain sequencing project: providing services to taxonomists for standard genome sequencing and annotation.</title>
        <authorList>
            <consortium name="The Broad Institute Genomics Platform"/>
            <consortium name="The Broad Institute Genome Sequencing Center for Infectious Disease"/>
            <person name="Wu L."/>
            <person name="Ma J."/>
        </authorList>
    </citation>
    <scope>NUCLEOTIDE SEQUENCE [LARGE SCALE GENOMIC DNA]</scope>
    <source>
        <strain evidence="2">CCTCC AB 2017081</strain>
    </source>
</reference>
<evidence type="ECO:0000313" key="1">
    <source>
        <dbReference type="EMBL" id="MFC3831519.1"/>
    </source>
</evidence>
<dbReference type="Proteomes" id="UP001595803">
    <property type="component" value="Unassembled WGS sequence"/>
</dbReference>
<name>A0ABV7Z5W3_9DEIO</name>
<sequence>MKNAPLTLDFGTVRLPISADGRLHAPTALTQLGVADREWTVLAQEHDLNDEPRDFGAGLEPTVGVPDFVRLAFTLETPQARRWRKRAQELLIRAMQGDVRLSAQIAERNPDPEARRWLTARLESTHARRELMSTVARHGGGGNVYGQLGSISNRSVLGTDSATIRRERGVKATRDGLSSTELLRLAYLDMATARAIQEKGAQGNDAILKLHQFVARRERLGWETPLPAMPLPNQAG</sequence>
<comment type="caution">
    <text evidence="1">The sequence shown here is derived from an EMBL/GenBank/DDBJ whole genome shotgun (WGS) entry which is preliminary data.</text>
</comment>
<accession>A0ABV7Z5W3</accession>
<dbReference type="EMBL" id="JBHRZG010000002">
    <property type="protein sequence ID" value="MFC3831519.1"/>
    <property type="molecule type" value="Genomic_DNA"/>
</dbReference>
<evidence type="ECO:0000313" key="2">
    <source>
        <dbReference type="Proteomes" id="UP001595803"/>
    </source>
</evidence>
<proteinExistence type="predicted"/>
<dbReference type="NCBIfam" id="NF033622">
    <property type="entry name" value="repair_DdrC"/>
    <property type="match status" value="1"/>
</dbReference>
<gene>
    <name evidence="1" type="primary">ddrC</name>
    <name evidence="1" type="ORF">ACFOSB_01415</name>
</gene>
<organism evidence="1 2">
    <name type="scientific">Deinococcus rufus</name>
    <dbReference type="NCBI Taxonomy" id="2136097"/>
    <lineage>
        <taxon>Bacteria</taxon>
        <taxon>Thermotogati</taxon>
        <taxon>Deinococcota</taxon>
        <taxon>Deinococci</taxon>
        <taxon>Deinococcales</taxon>
        <taxon>Deinococcaceae</taxon>
        <taxon>Deinococcus</taxon>
    </lineage>
</organism>
<protein>
    <submittedName>
        <fullName evidence="1">DNA damage response protein DdrC</fullName>
    </submittedName>
</protein>
<keyword evidence="2" id="KW-1185">Reference proteome</keyword>